<dbReference type="OrthoDB" id="10441606at2759"/>
<feature type="compositionally biased region" description="Polar residues" evidence="1">
    <location>
        <begin position="311"/>
        <end position="323"/>
    </location>
</feature>
<gene>
    <name evidence="2" type="ORF">LEMA_P057950.1</name>
</gene>
<dbReference type="VEuPathDB" id="FungiDB:LEMA_P057950.1"/>
<name>E4ZIA0_LEPMJ</name>
<feature type="region of interest" description="Disordered" evidence="1">
    <location>
        <begin position="308"/>
        <end position="334"/>
    </location>
</feature>
<evidence type="ECO:0000256" key="1">
    <source>
        <dbReference type="SAM" id="MobiDB-lite"/>
    </source>
</evidence>
<protein>
    <submittedName>
        <fullName evidence="2">Predicted protein</fullName>
    </submittedName>
</protein>
<organism evidence="3">
    <name type="scientific">Leptosphaeria maculans (strain JN3 / isolate v23.1.3 / race Av1-4-5-6-7-8)</name>
    <name type="common">Blackleg fungus</name>
    <name type="synonym">Phoma lingam</name>
    <dbReference type="NCBI Taxonomy" id="985895"/>
    <lineage>
        <taxon>Eukaryota</taxon>
        <taxon>Fungi</taxon>
        <taxon>Dikarya</taxon>
        <taxon>Ascomycota</taxon>
        <taxon>Pezizomycotina</taxon>
        <taxon>Dothideomycetes</taxon>
        <taxon>Pleosporomycetidae</taxon>
        <taxon>Pleosporales</taxon>
        <taxon>Pleosporineae</taxon>
        <taxon>Leptosphaeriaceae</taxon>
        <taxon>Plenodomus</taxon>
        <taxon>Plenodomus lingam/Leptosphaeria maculans species complex</taxon>
    </lineage>
</organism>
<dbReference type="InParanoid" id="E4ZIA0"/>
<dbReference type="AlphaFoldDB" id="E4ZIA0"/>
<reference evidence="3" key="1">
    <citation type="journal article" date="2011" name="Nat. Commun.">
        <title>Effector diversification within compartments of the Leptosphaeria maculans genome affected by Repeat-Induced Point mutations.</title>
        <authorList>
            <person name="Rouxel T."/>
            <person name="Grandaubert J."/>
            <person name="Hane J.K."/>
            <person name="Hoede C."/>
            <person name="van de Wouw A.P."/>
            <person name="Couloux A."/>
            <person name="Dominguez V."/>
            <person name="Anthouard V."/>
            <person name="Bally P."/>
            <person name="Bourras S."/>
            <person name="Cozijnsen A.J."/>
            <person name="Ciuffetti L.M."/>
            <person name="Degrave A."/>
            <person name="Dilmaghani A."/>
            <person name="Duret L."/>
            <person name="Fudal I."/>
            <person name="Goodwin S.B."/>
            <person name="Gout L."/>
            <person name="Glaser N."/>
            <person name="Linglin J."/>
            <person name="Kema G.H.J."/>
            <person name="Lapalu N."/>
            <person name="Lawrence C.B."/>
            <person name="May K."/>
            <person name="Meyer M."/>
            <person name="Ollivier B."/>
            <person name="Poulain J."/>
            <person name="Schoch C.L."/>
            <person name="Simon A."/>
            <person name="Spatafora J.W."/>
            <person name="Stachowiak A."/>
            <person name="Turgeon B.G."/>
            <person name="Tyler B.M."/>
            <person name="Vincent D."/>
            <person name="Weissenbach J."/>
            <person name="Amselem J."/>
            <person name="Quesneville H."/>
            <person name="Oliver R.P."/>
            <person name="Wincker P."/>
            <person name="Balesdent M.-H."/>
            <person name="Howlett B.J."/>
        </authorList>
    </citation>
    <scope>NUCLEOTIDE SEQUENCE [LARGE SCALE GENOMIC DNA]</scope>
    <source>
        <strain evidence="3">JN3 / isolate v23.1.3 / race Av1-4-5-6-7-8</strain>
    </source>
</reference>
<sequence length="469" mass="51431">MSGSAYFRSIAQCSQAVGFMVGWGQRKSPGLMAQDASERKAASDHGRRPVALFTQPALGPICAPLLTGRPKGPTANPTSPWPEQTLIICSLHGLFWAADRDETSTAQQSGRGPAVSTRIPFESGVVPIHAGQSSGPRPRGQQSANSGARNARPSVDQHPFAKDGSLGTGAKHPSLTSRRYRVPSFGNGSLLQLANATVVLENGHAKQPDQFPSPLYPVSSNSVSPLSTVLLLPTLFNARRHLTAISYPCVYPHTVSFTVISLPHQSTKQRDLLSILLLDPKCGAITFTVRQQQTIHRQQRVPVDQIREPGLSTQIAQQPTTSQHPRRRSHDREPVDATSFFSGELQKNPRSDNSVHHTAYVAARPKDRPGHFPYLSVLEIRDLWRRREEAKLQSCPIGVEQASVLHEAKLLDKFRITVPNCNSRTPPRPPSISIYGLAAISSSQRQLIEDRAPVPAKRSDYLEANQQRF</sequence>
<proteinExistence type="predicted"/>
<dbReference type="HOGENOM" id="CLU_582737_0_0_1"/>
<evidence type="ECO:0000313" key="3">
    <source>
        <dbReference type="Proteomes" id="UP000002668"/>
    </source>
</evidence>
<dbReference type="Proteomes" id="UP000002668">
    <property type="component" value="Genome"/>
</dbReference>
<dbReference type="EMBL" id="FP929065">
    <property type="protein sequence ID" value="CBX90761.1"/>
    <property type="molecule type" value="Genomic_DNA"/>
</dbReference>
<evidence type="ECO:0000313" key="2">
    <source>
        <dbReference type="EMBL" id="CBX90761.1"/>
    </source>
</evidence>
<feature type="region of interest" description="Disordered" evidence="1">
    <location>
        <begin position="126"/>
        <end position="175"/>
    </location>
</feature>
<keyword evidence="3" id="KW-1185">Reference proteome</keyword>
<feature type="compositionally biased region" description="Polar residues" evidence="1">
    <location>
        <begin position="131"/>
        <end position="148"/>
    </location>
</feature>
<accession>E4ZIA0</accession>